<dbReference type="EMBL" id="JAUSUZ010000001">
    <property type="protein sequence ID" value="MDQ0364044.1"/>
    <property type="molecule type" value="Genomic_DNA"/>
</dbReference>
<proteinExistence type="predicted"/>
<accession>A0AAE3VUR8</accession>
<gene>
    <name evidence="1" type="ORF">J2S42_000713</name>
</gene>
<dbReference type="Proteomes" id="UP001240236">
    <property type="component" value="Unassembled WGS sequence"/>
</dbReference>
<keyword evidence="2" id="KW-1185">Reference proteome</keyword>
<comment type="caution">
    <text evidence="1">The sequence shown here is derived from an EMBL/GenBank/DDBJ whole genome shotgun (WGS) entry which is preliminary data.</text>
</comment>
<organism evidence="1 2">
    <name type="scientific">Catenuloplanes indicus</name>
    <dbReference type="NCBI Taxonomy" id="137267"/>
    <lineage>
        <taxon>Bacteria</taxon>
        <taxon>Bacillati</taxon>
        <taxon>Actinomycetota</taxon>
        <taxon>Actinomycetes</taxon>
        <taxon>Micromonosporales</taxon>
        <taxon>Micromonosporaceae</taxon>
        <taxon>Catenuloplanes</taxon>
    </lineage>
</organism>
<protein>
    <recommendedName>
        <fullName evidence="3">DUF3592 domain-containing protein</fullName>
    </recommendedName>
</protein>
<dbReference type="RefSeq" id="WP_307235135.1">
    <property type="nucleotide sequence ID" value="NZ_JAUSUZ010000001.1"/>
</dbReference>
<reference evidence="1 2" key="1">
    <citation type="submission" date="2023-07" db="EMBL/GenBank/DDBJ databases">
        <title>Sequencing the genomes of 1000 actinobacteria strains.</title>
        <authorList>
            <person name="Klenk H.-P."/>
        </authorList>
    </citation>
    <scope>NUCLEOTIDE SEQUENCE [LARGE SCALE GENOMIC DNA]</scope>
    <source>
        <strain evidence="1 2">DSM 44709</strain>
    </source>
</reference>
<name>A0AAE3VUR8_9ACTN</name>
<sequence length="167" mass="18862">MWATQTRLGAVTAALVALTFCAAEAFGLTVYLETTLRGGHVRATVLSVYGAPGYQRDYALTYMWEGERRYTHTEWIPDDTEPDETVSVYVNRRDPGTVVGAGTVGLRASRSPLMLCPAALLAGFAWVLYRIWRRHNPDPRRPVRPRRPWVVPAVAPNRAERPARRRR</sequence>
<dbReference type="AlphaFoldDB" id="A0AAE3VUR8"/>
<evidence type="ECO:0000313" key="1">
    <source>
        <dbReference type="EMBL" id="MDQ0364044.1"/>
    </source>
</evidence>
<evidence type="ECO:0000313" key="2">
    <source>
        <dbReference type="Proteomes" id="UP001240236"/>
    </source>
</evidence>
<evidence type="ECO:0008006" key="3">
    <source>
        <dbReference type="Google" id="ProtNLM"/>
    </source>
</evidence>